<evidence type="ECO:0000313" key="1">
    <source>
        <dbReference type="EMBL" id="GAI11903.1"/>
    </source>
</evidence>
<feature type="non-terminal residue" evidence="1">
    <location>
        <position position="32"/>
    </location>
</feature>
<organism evidence="1">
    <name type="scientific">marine sediment metagenome</name>
    <dbReference type="NCBI Taxonomy" id="412755"/>
    <lineage>
        <taxon>unclassified sequences</taxon>
        <taxon>metagenomes</taxon>
        <taxon>ecological metagenomes</taxon>
    </lineage>
</organism>
<protein>
    <submittedName>
        <fullName evidence="1">Uncharacterized protein</fullName>
    </submittedName>
</protein>
<dbReference type="AlphaFoldDB" id="X1KYW9"/>
<name>X1KYW9_9ZZZZ</name>
<reference evidence="1" key="1">
    <citation type="journal article" date="2014" name="Front. Microbiol.">
        <title>High frequency of phylogenetically diverse reductive dehalogenase-homologous genes in deep subseafloor sedimentary metagenomes.</title>
        <authorList>
            <person name="Kawai M."/>
            <person name="Futagami T."/>
            <person name="Toyoda A."/>
            <person name="Takaki Y."/>
            <person name="Nishi S."/>
            <person name="Hori S."/>
            <person name="Arai W."/>
            <person name="Tsubouchi T."/>
            <person name="Morono Y."/>
            <person name="Uchiyama I."/>
            <person name="Ito T."/>
            <person name="Fujiyama A."/>
            <person name="Inagaki F."/>
            <person name="Takami H."/>
        </authorList>
    </citation>
    <scope>NUCLEOTIDE SEQUENCE</scope>
    <source>
        <strain evidence="1">Expedition CK06-06</strain>
    </source>
</reference>
<dbReference type="EMBL" id="BARV01007726">
    <property type="protein sequence ID" value="GAI11903.1"/>
    <property type="molecule type" value="Genomic_DNA"/>
</dbReference>
<gene>
    <name evidence="1" type="ORF">S06H3_15685</name>
</gene>
<proteinExistence type="predicted"/>
<accession>X1KYW9</accession>
<sequence>MHKCLNPVDVLAIMTGGFERYIWAKRLQVWQR</sequence>
<comment type="caution">
    <text evidence="1">The sequence shown here is derived from an EMBL/GenBank/DDBJ whole genome shotgun (WGS) entry which is preliminary data.</text>
</comment>